<dbReference type="Pfam" id="PF13188">
    <property type="entry name" value="PAS_8"/>
    <property type="match status" value="1"/>
</dbReference>
<dbReference type="PROSITE" id="PS50112">
    <property type="entry name" value="PAS"/>
    <property type="match status" value="1"/>
</dbReference>
<dbReference type="SMART" id="SM00086">
    <property type="entry name" value="PAC"/>
    <property type="match status" value="2"/>
</dbReference>
<dbReference type="SUPFAM" id="SSF55785">
    <property type="entry name" value="PYP-like sensor domain (PAS domain)"/>
    <property type="match status" value="3"/>
</dbReference>
<evidence type="ECO:0000256" key="2">
    <source>
        <dbReference type="ARBA" id="ARBA00034247"/>
    </source>
</evidence>
<dbReference type="AlphaFoldDB" id="A0A8J7FK08"/>
<accession>A0A8J7FK08</accession>
<evidence type="ECO:0000259" key="4">
    <source>
        <dbReference type="PROSITE" id="PS50113"/>
    </source>
</evidence>
<evidence type="ECO:0000256" key="1">
    <source>
        <dbReference type="ARBA" id="ARBA00012528"/>
    </source>
</evidence>
<dbReference type="Pfam" id="PF00990">
    <property type="entry name" value="GGDEF"/>
    <property type="match status" value="1"/>
</dbReference>
<dbReference type="PROSITE" id="PS50113">
    <property type="entry name" value="PAC"/>
    <property type="match status" value="2"/>
</dbReference>
<dbReference type="GO" id="GO:0005886">
    <property type="term" value="C:plasma membrane"/>
    <property type="evidence" value="ECO:0007669"/>
    <property type="project" value="TreeGrafter"/>
</dbReference>
<dbReference type="GO" id="GO:0006355">
    <property type="term" value="P:regulation of DNA-templated transcription"/>
    <property type="evidence" value="ECO:0007669"/>
    <property type="project" value="InterPro"/>
</dbReference>
<protein>
    <recommendedName>
        <fullName evidence="1">diguanylate cyclase</fullName>
        <ecNumber evidence="1">2.7.7.65</ecNumber>
    </recommendedName>
</protein>
<dbReference type="NCBIfam" id="TIGR00229">
    <property type="entry name" value="sensory_box"/>
    <property type="match status" value="2"/>
</dbReference>
<dbReference type="CDD" id="cd01949">
    <property type="entry name" value="GGDEF"/>
    <property type="match status" value="1"/>
</dbReference>
<feature type="domain" description="PAC" evidence="4">
    <location>
        <begin position="343"/>
        <end position="398"/>
    </location>
</feature>
<comment type="catalytic activity">
    <reaction evidence="2">
        <text>2 GTP = 3',3'-c-di-GMP + 2 diphosphate</text>
        <dbReference type="Rhea" id="RHEA:24898"/>
        <dbReference type="ChEBI" id="CHEBI:33019"/>
        <dbReference type="ChEBI" id="CHEBI:37565"/>
        <dbReference type="ChEBI" id="CHEBI:58805"/>
        <dbReference type="EC" id="2.7.7.65"/>
    </reaction>
</comment>
<dbReference type="InterPro" id="IPR013767">
    <property type="entry name" value="PAS_fold"/>
</dbReference>
<keyword evidence="7" id="KW-1185">Reference proteome</keyword>
<dbReference type="SMART" id="SM00091">
    <property type="entry name" value="PAS"/>
    <property type="match status" value="3"/>
</dbReference>
<name>A0A8J7FK08_9NEIS</name>
<dbReference type="SMART" id="SM00267">
    <property type="entry name" value="GGDEF"/>
    <property type="match status" value="1"/>
</dbReference>
<dbReference type="NCBIfam" id="TIGR00254">
    <property type="entry name" value="GGDEF"/>
    <property type="match status" value="1"/>
</dbReference>
<evidence type="ECO:0000259" key="5">
    <source>
        <dbReference type="PROSITE" id="PS50887"/>
    </source>
</evidence>
<dbReference type="CDD" id="cd00130">
    <property type="entry name" value="PAS"/>
    <property type="match status" value="2"/>
</dbReference>
<dbReference type="InterPro" id="IPR050469">
    <property type="entry name" value="Diguanylate_Cyclase"/>
</dbReference>
<evidence type="ECO:0000313" key="6">
    <source>
        <dbReference type="EMBL" id="MBE9610578.1"/>
    </source>
</evidence>
<dbReference type="EC" id="2.7.7.65" evidence="1"/>
<reference evidence="6 7" key="1">
    <citation type="submission" date="2020-10" db="EMBL/GenBank/DDBJ databases">
        <title>The genome sequence of Chitinilyticum litopenaei 4Y14.</title>
        <authorList>
            <person name="Liu Y."/>
        </authorList>
    </citation>
    <scope>NUCLEOTIDE SEQUENCE [LARGE SCALE GENOMIC DNA]</scope>
    <source>
        <strain evidence="6 7">4Y14</strain>
    </source>
</reference>
<dbReference type="InterPro" id="IPR000014">
    <property type="entry name" value="PAS"/>
</dbReference>
<dbReference type="PANTHER" id="PTHR45138:SF9">
    <property type="entry name" value="DIGUANYLATE CYCLASE DGCM-RELATED"/>
    <property type="match status" value="1"/>
</dbReference>
<dbReference type="SUPFAM" id="SSF55073">
    <property type="entry name" value="Nucleotide cyclase"/>
    <property type="match status" value="1"/>
</dbReference>
<sequence length="590" mass="65869">MTSLSDAPSHSLSTPPSELLTSGTWFRLLDAIPLPVTLTRLLDGAFLYANQAAIARSGLTLEQLRAHFRADDFYSMPLGRTALQLQLRNPDSVAQLDIALRDPQGPVVPVRATVRRLRVEDEECVLTLYDEQAYALRHQLSLNRQQLDALLANMPGMAYRCTPAGSWEFDYVSQGTLYVTGYPATDWPGQAPDFASLIHPEHREAHAIALASGEGYGIEYRLLHRDGIARWVHEQAWLVEDAEGRVVAREGVISDISARKAEEAAREADAEQYRELVQSARSIILRLDPQGRISFVNQYAESYFGYDPDELIGQPLLGTLLPETESTQRNLAGVLEALLTQPEDFPVHVNENLCRDGRRVWVLWTNQPVRNAQGQLTEILSIGNDITEQRQIQLELRRAHEQLQVQYQRIAALQNQLREQAIRDSLTGLFNRRYLEETLERELARAQREQGALSVIMLDVDHFKQVNDRFGHKAGDEVLRALGAYLRARSRSEDVACRYGGEEFAIVLPGAQLGDAVRRAESWREGFAASALEVDGHVLQVTLSLGVASFPSHASDAETLLNRADSALYAAKGHGRNRVETACAHVDDSV</sequence>
<dbReference type="PROSITE" id="PS50887">
    <property type="entry name" value="GGDEF"/>
    <property type="match status" value="1"/>
</dbReference>
<dbReference type="GO" id="GO:1902201">
    <property type="term" value="P:negative regulation of bacterial-type flagellum-dependent cell motility"/>
    <property type="evidence" value="ECO:0007669"/>
    <property type="project" value="TreeGrafter"/>
</dbReference>
<proteinExistence type="predicted"/>
<dbReference type="InterPro" id="IPR043128">
    <property type="entry name" value="Rev_trsase/Diguanyl_cyclase"/>
</dbReference>
<dbReference type="InterPro" id="IPR013655">
    <property type="entry name" value="PAS_fold_3"/>
</dbReference>
<dbReference type="Gene3D" id="3.30.70.270">
    <property type="match status" value="1"/>
</dbReference>
<evidence type="ECO:0000313" key="7">
    <source>
        <dbReference type="Proteomes" id="UP000604481"/>
    </source>
</evidence>
<gene>
    <name evidence="6" type="ORF">INR99_14655</name>
</gene>
<dbReference type="Pfam" id="PF08447">
    <property type="entry name" value="PAS_3"/>
    <property type="match status" value="1"/>
</dbReference>
<dbReference type="Gene3D" id="3.30.450.20">
    <property type="entry name" value="PAS domain"/>
    <property type="match status" value="2"/>
</dbReference>
<dbReference type="GO" id="GO:0052621">
    <property type="term" value="F:diguanylate cyclase activity"/>
    <property type="evidence" value="ECO:0007669"/>
    <property type="project" value="UniProtKB-EC"/>
</dbReference>
<organism evidence="6 7">
    <name type="scientific">Chitinilyticum piscinae</name>
    <dbReference type="NCBI Taxonomy" id="2866724"/>
    <lineage>
        <taxon>Bacteria</taxon>
        <taxon>Pseudomonadati</taxon>
        <taxon>Pseudomonadota</taxon>
        <taxon>Betaproteobacteria</taxon>
        <taxon>Neisseriales</taxon>
        <taxon>Chitinibacteraceae</taxon>
        <taxon>Chitinilyticum</taxon>
    </lineage>
</organism>
<feature type="domain" description="PAC" evidence="4">
    <location>
        <begin position="216"/>
        <end position="268"/>
    </location>
</feature>
<evidence type="ECO:0000259" key="3">
    <source>
        <dbReference type="PROSITE" id="PS50112"/>
    </source>
</evidence>
<dbReference type="InterPro" id="IPR000160">
    <property type="entry name" value="GGDEF_dom"/>
</dbReference>
<comment type="caution">
    <text evidence="6">The sequence shown here is derived from an EMBL/GenBank/DDBJ whole genome shotgun (WGS) entry which is preliminary data.</text>
</comment>
<dbReference type="FunFam" id="3.30.70.270:FF:000001">
    <property type="entry name" value="Diguanylate cyclase domain protein"/>
    <property type="match status" value="1"/>
</dbReference>
<dbReference type="InterPro" id="IPR000700">
    <property type="entry name" value="PAS-assoc_C"/>
</dbReference>
<feature type="domain" description="PAS" evidence="3">
    <location>
        <begin position="269"/>
        <end position="342"/>
    </location>
</feature>
<dbReference type="GO" id="GO:0043709">
    <property type="term" value="P:cell adhesion involved in single-species biofilm formation"/>
    <property type="evidence" value="ECO:0007669"/>
    <property type="project" value="TreeGrafter"/>
</dbReference>
<dbReference type="Proteomes" id="UP000604481">
    <property type="component" value="Unassembled WGS sequence"/>
</dbReference>
<dbReference type="InterPro" id="IPR001610">
    <property type="entry name" value="PAC"/>
</dbReference>
<dbReference type="PANTHER" id="PTHR45138">
    <property type="entry name" value="REGULATORY COMPONENTS OF SENSORY TRANSDUCTION SYSTEM"/>
    <property type="match status" value="1"/>
</dbReference>
<dbReference type="InterPro" id="IPR035965">
    <property type="entry name" value="PAS-like_dom_sf"/>
</dbReference>
<dbReference type="Pfam" id="PF00989">
    <property type="entry name" value="PAS"/>
    <property type="match status" value="1"/>
</dbReference>
<dbReference type="InterPro" id="IPR029787">
    <property type="entry name" value="Nucleotide_cyclase"/>
</dbReference>
<dbReference type="EMBL" id="JADFUA010000011">
    <property type="protein sequence ID" value="MBE9610578.1"/>
    <property type="molecule type" value="Genomic_DNA"/>
</dbReference>
<feature type="domain" description="GGDEF" evidence="5">
    <location>
        <begin position="451"/>
        <end position="584"/>
    </location>
</feature>